<sequence length="247" mass="26912">MSEEDWKAYWANIVVPADGRIDVTEINLTSKQRDALFAVSVGNHQAVSYSMRDRLRNLGLVEYSRLPPHMDVLTPVGSQVLLEELAEALPNTAEPLPVGTVLHVVVIDAGAGAVETTQLPITLVGVASFEYDEDILEARGVCVHEMELEDRPVSSIKFYYRLGASNAGIWATGISDADGHRLTGVVASQGPMPRYIQYVMQGHHAGRTIKLFETEAEALDFLSDAGQKLAKAFAEVGRPPAFAARRP</sequence>
<accession>A0A285U1R7</accession>
<reference evidence="1 2" key="1">
    <citation type="submission" date="2017-08" db="EMBL/GenBank/DDBJ databases">
        <authorList>
            <person name="de Groot N.N."/>
        </authorList>
    </citation>
    <scope>NUCLEOTIDE SEQUENCE [LARGE SCALE GENOMIC DNA]</scope>
    <source>
        <strain evidence="1 2">USBA 78</strain>
    </source>
</reference>
<dbReference type="RefSeq" id="WP_097053663.1">
    <property type="nucleotide sequence ID" value="NZ_OBMM01000009.1"/>
</dbReference>
<dbReference type="AlphaFoldDB" id="A0A285U1R7"/>
<evidence type="ECO:0000313" key="1">
    <source>
        <dbReference type="EMBL" id="SOC30561.1"/>
    </source>
</evidence>
<organism evidence="1 2">
    <name type="scientific">Thalassospira xiamenensis</name>
    <dbReference type="NCBI Taxonomy" id="220697"/>
    <lineage>
        <taxon>Bacteria</taxon>
        <taxon>Pseudomonadati</taxon>
        <taxon>Pseudomonadota</taxon>
        <taxon>Alphaproteobacteria</taxon>
        <taxon>Rhodospirillales</taxon>
        <taxon>Thalassospiraceae</taxon>
        <taxon>Thalassospira</taxon>
    </lineage>
</organism>
<gene>
    <name evidence="1" type="ORF">SAMN05428964_109109</name>
</gene>
<dbReference type="EMBL" id="OBMM01000009">
    <property type="protein sequence ID" value="SOC30561.1"/>
    <property type="molecule type" value="Genomic_DNA"/>
</dbReference>
<dbReference type="Proteomes" id="UP000219068">
    <property type="component" value="Unassembled WGS sequence"/>
</dbReference>
<evidence type="ECO:0000313" key="2">
    <source>
        <dbReference type="Proteomes" id="UP000219068"/>
    </source>
</evidence>
<name>A0A285U1R7_9PROT</name>
<proteinExistence type="predicted"/>
<protein>
    <submittedName>
        <fullName evidence="1">Uncharacterized protein</fullName>
    </submittedName>
</protein>